<dbReference type="PRINTS" id="PR00086">
    <property type="entry name" value="LLDHDRGNASE"/>
</dbReference>
<organism evidence="10 11">
    <name type="scientific">Staphylococcus chromogenes</name>
    <name type="common">Staphylococcus hyicus subsp. chromogenes</name>
    <dbReference type="NCBI Taxonomy" id="46126"/>
    <lineage>
        <taxon>Bacteria</taxon>
        <taxon>Bacillati</taxon>
        <taxon>Bacillota</taxon>
        <taxon>Bacilli</taxon>
        <taxon>Bacillales</taxon>
        <taxon>Staphylococcaceae</taxon>
        <taxon>Staphylococcus</taxon>
    </lineage>
</organism>
<feature type="binding site" evidence="5">
    <location>
        <position position="32"/>
    </location>
    <ligand>
        <name>NAD(+)</name>
        <dbReference type="ChEBI" id="CHEBI:57540"/>
    </ligand>
</feature>
<dbReference type="SUPFAM" id="SSF51735">
    <property type="entry name" value="NAD(P)-binding Rossmann-fold domains"/>
    <property type="match status" value="1"/>
</dbReference>
<dbReference type="InterPro" id="IPR001557">
    <property type="entry name" value="L-lactate/malate_DH"/>
</dbReference>
<name>A0AAE5W734_STACR</name>
<reference evidence="10 11" key="1">
    <citation type="journal article" date="2016" name="Front. Microbiol.">
        <title>Comprehensive Phylogenetic Analysis of Bovine Non-aureus Staphylococci Species Based on Whole-Genome Sequencing.</title>
        <authorList>
            <person name="Naushad S."/>
            <person name="Barkema H.W."/>
            <person name="Luby C."/>
            <person name="Condas L.A."/>
            <person name="Nobrega D.B."/>
            <person name="Carson D.A."/>
            <person name="De Buck J."/>
        </authorList>
    </citation>
    <scope>NUCLEOTIDE SEQUENCE [LARGE SCALE GENOMIC DNA]</scope>
    <source>
        <strain evidence="10 11">SNUC 505</strain>
    </source>
</reference>
<dbReference type="AlphaFoldDB" id="A0AAE5W734"/>
<dbReference type="GO" id="GO:0004459">
    <property type="term" value="F:L-lactate dehydrogenase (NAD+) activity"/>
    <property type="evidence" value="ECO:0007669"/>
    <property type="project" value="TreeGrafter"/>
</dbReference>
<dbReference type="InterPro" id="IPR015955">
    <property type="entry name" value="Lactate_DH/Glyco_Ohase_4_C"/>
</dbReference>
<accession>A0AAE5W734</accession>
<evidence type="ECO:0000256" key="2">
    <source>
        <dbReference type="ARBA" id="ARBA00023002"/>
    </source>
</evidence>
<comment type="similarity">
    <text evidence="1">Belongs to the LDH/MDH superfamily. LDH family.</text>
</comment>
<evidence type="ECO:0000313" key="10">
    <source>
        <dbReference type="EMBL" id="PTG11958.1"/>
    </source>
</evidence>
<dbReference type="RefSeq" id="WP_105967345.1">
    <property type="nucleotide sequence ID" value="NZ_JAHCNX010000005.1"/>
</dbReference>
<dbReference type="Pfam" id="PF02866">
    <property type="entry name" value="Ldh_1_C"/>
    <property type="match status" value="1"/>
</dbReference>
<keyword evidence="3 5" id="KW-0520">NAD</keyword>
<dbReference type="InterPro" id="IPR036291">
    <property type="entry name" value="NAD(P)-bd_dom_sf"/>
</dbReference>
<feature type="domain" description="Lactate/malate dehydrogenase N-terminal" evidence="7">
    <location>
        <begin position="1"/>
        <end position="142"/>
    </location>
</feature>
<feature type="binding site" evidence="5">
    <location>
        <position position="95"/>
    </location>
    <ligand>
        <name>NAD(+)</name>
        <dbReference type="ChEBI" id="CHEBI:57540"/>
    </ligand>
</feature>
<evidence type="ECO:0000256" key="5">
    <source>
        <dbReference type="PIRSR" id="PIRSR000102-3"/>
    </source>
</evidence>
<feature type="domain" description="Lactate/malate dehydrogenase C-terminal" evidence="8">
    <location>
        <begin position="145"/>
        <end position="303"/>
    </location>
</feature>
<protein>
    <submittedName>
        <fullName evidence="10">Lactate dehydrogenase</fullName>
    </submittedName>
</protein>
<dbReference type="Gene3D" id="3.40.50.720">
    <property type="entry name" value="NAD(P)-binding Rossmann-like Domain"/>
    <property type="match status" value="1"/>
</dbReference>
<feature type="binding site" evidence="5">
    <location>
        <begin position="118"/>
        <end position="120"/>
    </location>
    <ligand>
        <name>NAD(+)</name>
        <dbReference type="ChEBI" id="CHEBI:57540"/>
    </ligand>
</feature>
<evidence type="ECO:0000313" key="9">
    <source>
        <dbReference type="EMBL" id="MDQ7175720.1"/>
    </source>
</evidence>
<evidence type="ECO:0000256" key="4">
    <source>
        <dbReference type="PIRSR" id="PIRSR000102-1"/>
    </source>
</evidence>
<dbReference type="InterPro" id="IPR022383">
    <property type="entry name" value="Lactate/malate_DH_C"/>
</dbReference>
<dbReference type="EMBL" id="JAVGJF010000037">
    <property type="protein sequence ID" value="MDQ7175720.1"/>
    <property type="molecule type" value="Genomic_DNA"/>
</dbReference>
<feature type="binding site" evidence="5">
    <location>
        <begin position="7"/>
        <end position="12"/>
    </location>
    <ligand>
        <name>NAD(+)</name>
        <dbReference type="ChEBI" id="CHEBI:57540"/>
    </ligand>
</feature>
<evidence type="ECO:0000259" key="8">
    <source>
        <dbReference type="Pfam" id="PF02866"/>
    </source>
</evidence>
<keyword evidence="2 6" id="KW-0560">Oxidoreductase</keyword>
<dbReference type="EMBL" id="PZBZ01000061">
    <property type="protein sequence ID" value="PTG11958.1"/>
    <property type="molecule type" value="Genomic_DNA"/>
</dbReference>
<dbReference type="Proteomes" id="UP001240157">
    <property type="component" value="Unassembled WGS sequence"/>
</dbReference>
<dbReference type="PANTHER" id="PTHR43128:SF16">
    <property type="entry name" value="L-LACTATE DEHYDROGENASE"/>
    <property type="match status" value="1"/>
</dbReference>
<dbReference type="PANTHER" id="PTHR43128">
    <property type="entry name" value="L-2-HYDROXYCARBOXYLATE DEHYDROGENASE (NAD(P)(+))"/>
    <property type="match status" value="1"/>
</dbReference>
<sequence>MKLGIIGVGKVGSQILTDVQSTNLFSSIVVIDSNETLAYGEVLDHHHTQGLKTTNHIEIIQGTYDDLKDADVVVVTASVPMDPEISDRTALTKGNISLIEDIMNQINAVTQQPLVIFISNPVDAMTYIATQANDYPNEKIMGTGTLLESARFRTLIADHYDIDPKSVEAFVIGEHGKNAVPVWSKVTISGMSLTEFETLSQKPAINKEVITQKVDKVAFDVLKNKGWTNAAISKTTVDLIKRLMLNEKSILPLTSLNEEKALAIGLPTLTNRSGVAHVFDIELDADERTHFEQAEKYIKATIDVKNQ</sequence>
<dbReference type="Proteomes" id="UP000242704">
    <property type="component" value="Unassembled WGS sequence"/>
</dbReference>
<feature type="active site" description="Proton acceptor" evidence="4">
    <location>
        <position position="175"/>
    </location>
</feature>
<dbReference type="InterPro" id="IPR001236">
    <property type="entry name" value="Lactate/malate_DH_N"/>
</dbReference>
<dbReference type="PIRSF" id="PIRSF000102">
    <property type="entry name" value="Lac_mal_DH"/>
    <property type="match status" value="1"/>
</dbReference>
<proteinExistence type="inferred from homology"/>
<evidence type="ECO:0000259" key="7">
    <source>
        <dbReference type="Pfam" id="PF00056"/>
    </source>
</evidence>
<gene>
    <name evidence="10" type="ORF">BU653_09795</name>
    <name evidence="9" type="ORF">RCF65_06920</name>
</gene>
<evidence type="ECO:0000256" key="3">
    <source>
        <dbReference type="ARBA" id="ARBA00023027"/>
    </source>
</evidence>
<evidence type="ECO:0000256" key="6">
    <source>
        <dbReference type="RuleBase" id="RU003369"/>
    </source>
</evidence>
<evidence type="ECO:0000313" key="11">
    <source>
        <dbReference type="Proteomes" id="UP000242704"/>
    </source>
</evidence>
<reference evidence="9 12" key="3">
    <citation type="submission" date="2023-08" db="EMBL/GenBank/DDBJ databases">
        <title>Whole genome sequencing of Staphylococcus chromogenes NNSch 2386.</title>
        <authorList>
            <person name="Kropotov V.S."/>
            <person name="Boriskina E.V."/>
            <person name="Gordinskaya N.A."/>
            <person name="Shkurkina I.S."/>
            <person name="Kryazhev D.V."/>
            <person name="Alekseeva A.E."/>
            <person name="Makhova M.A."/>
        </authorList>
    </citation>
    <scope>NUCLEOTIDE SEQUENCE [LARGE SCALE GENOMIC DNA]</scope>
    <source>
        <strain evidence="9 12">NNSch 2386</strain>
    </source>
</reference>
<dbReference type="GO" id="GO:0006089">
    <property type="term" value="P:lactate metabolic process"/>
    <property type="evidence" value="ECO:0007669"/>
    <property type="project" value="TreeGrafter"/>
</dbReference>
<dbReference type="Gene3D" id="3.90.110.10">
    <property type="entry name" value="Lactate dehydrogenase/glycoside hydrolase, family 4, C-terminal"/>
    <property type="match status" value="1"/>
</dbReference>
<reference evidence="10" key="2">
    <citation type="submission" date="2018-03" db="EMBL/GenBank/DDBJ databases">
        <authorList>
            <person name="Naushad S."/>
        </authorList>
    </citation>
    <scope>NUCLEOTIDE SEQUENCE</scope>
    <source>
        <strain evidence="10">SNUC 505</strain>
    </source>
</reference>
<comment type="caution">
    <text evidence="10">The sequence shown here is derived from an EMBL/GenBank/DDBJ whole genome shotgun (WGS) entry which is preliminary data.</text>
</comment>
<evidence type="ECO:0000256" key="1">
    <source>
        <dbReference type="ARBA" id="ARBA00006054"/>
    </source>
</evidence>
<dbReference type="Pfam" id="PF00056">
    <property type="entry name" value="Ldh_1_N"/>
    <property type="match status" value="1"/>
</dbReference>
<evidence type="ECO:0000313" key="12">
    <source>
        <dbReference type="Proteomes" id="UP001240157"/>
    </source>
</evidence>
<dbReference type="SUPFAM" id="SSF56327">
    <property type="entry name" value="LDH C-terminal domain-like"/>
    <property type="match status" value="1"/>
</dbReference>